<gene>
    <name evidence="1" type="ORF">Glove_334g92</name>
</gene>
<sequence length="194" mass="22442">MYRQDDVNLSVSPVTNIDLLISKELIPSQKCNLLFNIGLPLELLVQNFDSNWWPLISNKEGIPSNKRRKTKIRPSHLRFAKIKVQRFVTEEKVHVEHFENSPDHTHSLDKSDKVKHPQVIRNLVEQEAIKNYHPPAILNAVKEYATETMNLNSSVKELRLKEVTNIKYKVRRTLDAKGGTCNCELRVMILLPVL</sequence>
<dbReference type="OrthoDB" id="2442944at2759"/>
<organism evidence="1 2">
    <name type="scientific">Diversispora epigaea</name>
    <dbReference type="NCBI Taxonomy" id="1348612"/>
    <lineage>
        <taxon>Eukaryota</taxon>
        <taxon>Fungi</taxon>
        <taxon>Fungi incertae sedis</taxon>
        <taxon>Mucoromycota</taxon>
        <taxon>Glomeromycotina</taxon>
        <taxon>Glomeromycetes</taxon>
        <taxon>Diversisporales</taxon>
        <taxon>Diversisporaceae</taxon>
        <taxon>Diversispora</taxon>
    </lineage>
</organism>
<accession>A0A397HQV8</accession>
<dbReference type="EMBL" id="PQFF01000305">
    <property type="protein sequence ID" value="RHZ62870.1"/>
    <property type="molecule type" value="Genomic_DNA"/>
</dbReference>
<reference evidence="1 2" key="1">
    <citation type="submission" date="2018-08" db="EMBL/GenBank/DDBJ databases">
        <title>Genome and evolution of the arbuscular mycorrhizal fungus Diversispora epigaea (formerly Glomus versiforme) and its bacterial endosymbionts.</title>
        <authorList>
            <person name="Sun X."/>
            <person name="Fei Z."/>
            <person name="Harrison M."/>
        </authorList>
    </citation>
    <scope>NUCLEOTIDE SEQUENCE [LARGE SCALE GENOMIC DNA]</scope>
    <source>
        <strain evidence="1 2">IT104</strain>
    </source>
</reference>
<comment type="caution">
    <text evidence="1">The sequence shown here is derived from an EMBL/GenBank/DDBJ whole genome shotgun (WGS) entry which is preliminary data.</text>
</comment>
<name>A0A397HQV8_9GLOM</name>
<dbReference type="AlphaFoldDB" id="A0A397HQV8"/>
<evidence type="ECO:0000313" key="1">
    <source>
        <dbReference type="EMBL" id="RHZ62870.1"/>
    </source>
</evidence>
<evidence type="ECO:0000313" key="2">
    <source>
        <dbReference type="Proteomes" id="UP000266861"/>
    </source>
</evidence>
<proteinExistence type="predicted"/>
<dbReference type="Proteomes" id="UP000266861">
    <property type="component" value="Unassembled WGS sequence"/>
</dbReference>
<keyword evidence="2" id="KW-1185">Reference proteome</keyword>
<protein>
    <submittedName>
        <fullName evidence="1">Uncharacterized protein</fullName>
    </submittedName>
</protein>